<dbReference type="Gene3D" id="3.30.70.2390">
    <property type="match status" value="1"/>
</dbReference>
<evidence type="ECO:0000256" key="3">
    <source>
        <dbReference type="SAM" id="Phobius"/>
    </source>
</evidence>
<evidence type="ECO:0000313" key="7">
    <source>
        <dbReference type="Proteomes" id="UP000317422"/>
    </source>
</evidence>
<keyword evidence="3" id="KW-0812">Transmembrane</keyword>
<protein>
    <submittedName>
        <fullName evidence="6">LytR family transcriptional attenuator</fullName>
    </submittedName>
</protein>
<dbReference type="NCBIfam" id="TIGR00350">
    <property type="entry name" value="lytR_cpsA_psr"/>
    <property type="match status" value="1"/>
</dbReference>
<evidence type="ECO:0000259" key="5">
    <source>
        <dbReference type="Pfam" id="PF13399"/>
    </source>
</evidence>
<organism evidence="6 7">
    <name type="scientific">Haloactinospora alba</name>
    <dbReference type="NCBI Taxonomy" id="405555"/>
    <lineage>
        <taxon>Bacteria</taxon>
        <taxon>Bacillati</taxon>
        <taxon>Actinomycetota</taxon>
        <taxon>Actinomycetes</taxon>
        <taxon>Streptosporangiales</taxon>
        <taxon>Nocardiopsidaceae</taxon>
        <taxon>Haloactinospora</taxon>
    </lineage>
</organism>
<dbReference type="InterPro" id="IPR004474">
    <property type="entry name" value="LytR_CpsA_psr"/>
</dbReference>
<dbReference type="PANTHER" id="PTHR33392:SF6">
    <property type="entry name" value="POLYISOPRENYL-TEICHOIC ACID--PEPTIDOGLYCAN TEICHOIC ACID TRANSFERASE TAGU"/>
    <property type="match status" value="1"/>
</dbReference>
<name>A0A543NEW6_9ACTN</name>
<feature type="compositionally biased region" description="Basic and acidic residues" evidence="2">
    <location>
        <begin position="495"/>
        <end position="506"/>
    </location>
</feature>
<evidence type="ECO:0000256" key="2">
    <source>
        <dbReference type="SAM" id="MobiDB-lite"/>
    </source>
</evidence>
<reference evidence="6 7" key="1">
    <citation type="submission" date="2019-06" db="EMBL/GenBank/DDBJ databases">
        <title>Sequencing the genomes of 1000 actinobacteria strains.</title>
        <authorList>
            <person name="Klenk H.-P."/>
        </authorList>
    </citation>
    <scope>NUCLEOTIDE SEQUENCE [LARGE SCALE GENOMIC DNA]</scope>
    <source>
        <strain evidence="6 7">DSM 45015</strain>
    </source>
</reference>
<dbReference type="RefSeq" id="WP_246061988.1">
    <property type="nucleotide sequence ID" value="NZ_VFQC01000001.1"/>
</dbReference>
<keyword evidence="7" id="KW-1185">Reference proteome</keyword>
<dbReference type="EMBL" id="VFQC01000001">
    <property type="protein sequence ID" value="TQN30375.1"/>
    <property type="molecule type" value="Genomic_DNA"/>
</dbReference>
<evidence type="ECO:0000313" key="6">
    <source>
        <dbReference type="EMBL" id="TQN30375.1"/>
    </source>
</evidence>
<feature type="region of interest" description="Disordered" evidence="2">
    <location>
        <begin position="362"/>
        <end position="397"/>
    </location>
</feature>
<feature type="domain" description="LytR/CpsA/Psr regulator C-terminal" evidence="5">
    <location>
        <begin position="395"/>
        <end position="479"/>
    </location>
</feature>
<proteinExistence type="inferred from homology"/>
<gene>
    <name evidence="6" type="ORF">FHX37_0252</name>
</gene>
<feature type="domain" description="Cell envelope-related transcriptional attenuator" evidence="4">
    <location>
        <begin position="139"/>
        <end position="281"/>
    </location>
</feature>
<keyword evidence="3" id="KW-1133">Transmembrane helix</keyword>
<dbReference type="AlphaFoldDB" id="A0A543NEW6"/>
<dbReference type="Pfam" id="PF03816">
    <property type="entry name" value="LytR_cpsA_psr"/>
    <property type="match status" value="1"/>
</dbReference>
<dbReference type="Pfam" id="PF13399">
    <property type="entry name" value="LytR_C"/>
    <property type="match status" value="1"/>
</dbReference>
<evidence type="ECO:0000259" key="4">
    <source>
        <dbReference type="Pfam" id="PF03816"/>
    </source>
</evidence>
<dbReference type="PANTHER" id="PTHR33392">
    <property type="entry name" value="POLYISOPRENYL-TEICHOIC ACID--PEPTIDOGLYCAN TEICHOIC ACID TRANSFERASE TAGU"/>
    <property type="match status" value="1"/>
</dbReference>
<dbReference type="Proteomes" id="UP000317422">
    <property type="component" value="Unassembled WGS sequence"/>
</dbReference>
<feature type="region of interest" description="Disordered" evidence="2">
    <location>
        <begin position="479"/>
        <end position="512"/>
    </location>
</feature>
<dbReference type="InterPro" id="IPR050922">
    <property type="entry name" value="LytR/CpsA/Psr_CW_biosynth"/>
</dbReference>
<comment type="caution">
    <text evidence="6">The sequence shown here is derived from an EMBL/GenBank/DDBJ whole genome shotgun (WGS) entry which is preliminary data.</text>
</comment>
<feature type="transmembrane region" description="Helical" evidence="3">
    <location>
        <begin position="56"/>
        <end position="78"/>
    </location>
</feature>
<comment type="similarity">
    <text evidence="1">Belongs to the LytR/CpsA/Psr (LCP) family.</text>
</comment>
<feature type="compositionally biased region" description="Basic and acidic residues" evidence="2">
    <location>
        <begin position="379"/>
        <end position="397"/>
    </location>
</feature>
<feature type="compositionally biased region" description="Basic and acidic residues" evidence="2">
    <location>
        <begin position="1"/>
        <end position="10"/>
    </location>
</feature>
<dbReference type="InterPro" id="IPR027381">
    <property type="entry name" value="LytR/CpsA/Psr_C"/>
</dbReference>
<keyword evidence="3" id="KW-0472">Membrane</keyword>
<evidence type="ECO:0000256" key="1">
    <source>
        <dbReference type="ARBA" id="ARBA00006068"/>
    </source>
</evidence>
<dbReference type="Gene3D" id="3.40.630.190">
    <property type="entry name" value="LCP protein"/>
    <property type="match status" value="1"/>
</dbReference>
<sequence length="512" mass="54793">MSDRPPEGPRRGAPTPEFRRIRSSPTPPGDGPPGDRSSAGPRAPFLPPPAVRRKRLLLLVASTLSVAVLLASGTAWAFSGWMSGKLNRSDVFGGLLQGDRPESGPEGALNFLVIGSDSRDGLTSEEQSELGVGGNVGQRADTMMLVHVNSDRDRVEVVALPRDSWVDIPEHGPNKINASYAFGGPSLAVRTVESATDVRIDHYVEVDFSGFVDVVDTLDGIEVCLSQPITDPKADLDMAAGTHRVGGTEALAFARTRKTAGGDFDRIDRQQQVMSALLDKAMSTDTLSDPGRFTDFLDTALSSVTVDNGLDTATINQLGNELRTVGLDDVSFTQVPVAEANYRTPEGASAVQWDTEAAGDLFSRLSEDRPIAEEDSDEEKEREKDDAADSPRPRDVRVKVFNGMGQPGLGSQVRSKLREAGFASPTKARNWKNTDVTTTLVRHAPERKDQAELVSRALPGSELVEDDTLGEGVQVVLGAEHSTVDTTAPTATPEDGNRDHGTDTARDNVCGS</sequence>
<feature type="region of interest" description="Disordered" evidence="2">
    <location>
        <begin position="1"/>
        <end position="47"/>
    </location>
</feature>
<accession>A0A543NEW6</accession>